<evidence type="ECO:0000256" key="4">
    <source>
        <dbReference type="ARBA" id="ARBA00023125"/>
    </source>
</evidence>
<evidence type="ECO:0000313" key="9">
    <source>
        <dbReference type="EMBL" id="KAG6960482.1"/>
    </source>
</evidence>
<accession>A0A8J5MFE6</accession>
<feature type="domain" description="Origin recognition complex subunit 3 N-terminal" evidence="7">
    <location>
        <begin position="411"/>
        <end position="576"/>
    </location>
</feature>
<dbReference type="Proteomes" id="UP000709295">
    <property type="component" value="Unassembled WGS sequence"/>
</dbReference>
<dbReference type="GO" id="GO:0031261">
    <property type="term" value="C:DNA replication preinitiation complex"/>
    <property type="evidence" value="ECO:0007669"/>
    <property type="project" value="TreeGrafter"/>
</dbReference>
<dbReference type="PANTHER" id="PTHR12748:SF0">
    <property type="entry name" value="ORIGIN RECOGNITION COMPLEX SUBUNIT 3"/>
    <property type="match status" value="1"/>
</dbReference>
<dbReference type="InterPro" id="IPR045667">
    <property type="entry name" value="ORC3_N"/>
</dbReference>
<feature type="region of interest" description="Disordered" evidence="6">
    <location>
        <begin position="224"/>
        <end position="288"/>
    </location>
</feature>
<evidence type="ECO:0008006" key="11">
    <source>
        <dbReference type="Google" id="ProtNLM"/>
    </source>
</evidence>
<dbReference type="GO" id="GO:0003688">
    <property type="term" value="F:DNA replication origin binding"/>
    <property type="evidence" value="ECO:0007669"/>
    <property type="project" value="TreeGrafter"/>
</dbReference>
<comment type="subcellular location">
    <subcellularLocation>
        <location evidence="1">Nucleus</location>
    </subcellularLocation>
</comment>
<feature type="compositionally biased region" description="Low complexity" evidence="6">
    <location>
        <begin position="258"/>
        <end position="268"/>
    </location>
</feature>
<dbReference type="EMBL" id="JAENGY010000554">
    <property type="protein sequence ID" value="KAG6960482.1"/>
    <property type="molecule type" value="Genomic_DNA"/>
</dbReference>
<feature type="domain" description="Origin recognition complex subunit 3 winged helix C-terminal" evidence="8">
    <location>
        <begin position="787"/>
        <end position="888"/>
    </location>
</feature>
<dbReference type="Pfam" id="PF07034">
    <property type="entry name" value="ORC3_N"/>
    <property type="match status" value="1"/>
</dbReference>
<comment type="similarity">
    <text evidence="2">Belongs to the ORC3 family.</text>
</comment>
<sequence>METAAFSTGVSIQYPFGRSTANISSRYHNERVQYPFPFPVDSKTPSERQYRADTETYSVCQELAYHFACEKTRRAVQELLRKSNGTSYSQVLRFFEKYCARDESITEPKGPTRGVSPSGRRLRDPNAPVIFPEFHAFPTAAVIAGTDATSSDLWIGPLTHKLRRTFPLCVKVHRDVATARRFVEWLAARIAKMCAAKQREEMWLEGLVDKFDLLPLDQPPVTVGSVSRRVTRHQRAKAHDDTGVDDQEDDKDKDYQSDDSFFDSSSESEVSDDDLDFGARKRKGKKKRRRKKLASVAYGRWTMSKLLTTIQRNVDDLMSPNSGDTSRGWVAMLGELVHDRLQEALTLVRKFHLKEDEMVMQSIACLDEAVTWLQHKIVACRDTAAKLLNVAPESDSNNSASVHIGSSEMALAIMLQRVFRQYTSLLDEWTLDRPTINDRRKSVKKEMLKHENYYMLKGDDTDTVIQTPQPFLLLCIEQLEAFSQQVLGDFLEIWTHFVQQQQETKASSCSLGFVVGVASATSPALRRLDLTVTNRLELQFFSLVDSRKCFDDVLESLVVKAKLPLALSGEVLRAIASRHHRLPSVPRLLLADLELADLASRTNGGDENWIRVLESALLNERRRQARWRLGWECFRCACSWLDVRIDSNVTDLDKQEDVAVTHLALALEGRLGMIQHWKVSFRVFGSLEDDTMETTLNELAMLCAYARTEKTPAKMLIALREEIVTVFTTRLITALLHPATRGSVSPADELVSSWSTLKDASVLEERLRFEYHDHLRNVLQDAGIGENTHTNGTAEASWVHDVGLAFLFYQESASASLSLREWYDSFSSELEEEAKTLTSKKRKAENFSDDPAIKARFVRAVCTLRHWGFIKSDAPRDSEQDIIEKLVFI</sequence>
<keyword evidence="3" id="KW-0235">DNA replication</keyword>
<evidence type="ECO:0000256" key="6">
    <source>
        <dbReference type="SAM" id="MobiDB-lite"/>
    </source>
</evidence>
<dbReference type="GO" id="GO:0006270">
    <property type="term" value="P:DNA replication initiation"/>
    <property type="evidence" value="ECO:0007669"/>
    <property type="project" value="TreeGrafter"/>
</dbReference>
<evidence type="ECO:0000256" key="1">
    <source>
        <dbReference type="ARBA" id="ARBA00004123"/>
    </source>
</evidence>
<dbReference type="PANTHER" id="PTHR12748">
    <property type="entry name" value="ORIGIN RECOGNITION COMPLEX SUBUNIT 3"/>
    <property type="match status" value="1"/>
</dbReference>
<keyword evidence="4" id="KW-0238">DNA-binding</keyword>
<dbReference type="InterPro" id="IPR020795">
    <property type="entry name" value="ORC3"/>
</dbReference>
<dbReference type="Pfam" id="PF18137">
    <property type="entry name" value="WHD_ORC"/>
    <property type="match status" value="1"/>
</dbReference>
<dbReference type="AlphaFoldDB" id="A0A8J5MFE6"/>
<dbReference type="GO" id="GO:0005656">
    <property type="term" value="C:nuclear pre-replicative complex"/>
    <property type="evidence" value="ECO:0007669"/>
    <property type="project" value="TreeGrafter"/>
</dbReference>
<proteinExistence type="inferred from homology"/>
<evidence type="ECO:0000256" key="2">
    <source>
        <dbReference type="ARBA" id="ARBA00010977"/>
    </source>
</evidence>
<evidence type="ECO:0000256" key="3">
    <source>
        <dbReference type="ARBA" id="ARBA00022705"/>
    </source>
</evidence>
<name>A0A8J5MFE6_9STRA</name>
<dbReference type="InterPro" id="IPR040855">
    <property type="entry name" value="ORC_WH_C"/>
</dbReference>
<gene>
    <name evidence="9" type="ORF">JG688_00009565</name>
</gene>
<evidence type="ECO:0000259" key="8">
    <source>
        <dbReference type="Pfam" id="PF18137"/>
    </source>
</evidence>
<protein>
    <recommendedName>
        <fullName evidence="11">Origin recognition complex subunit 3 N-terminal domain-containing protein</fullName>
    </recommendedName>
</protein>
<organism evidence="9 10">
    <name type="scientific">Phytophthora aleatoria</name>
    <dbReference type="NCBI Taxonomy" id="2496075"/>
    <lineage>
        <taxon>Eukaryota</taxon>
        <taxon>Sar</taxon>
        <taxon>Stramenopiles</taxon>
        <taxon>Oomycota</taxon>
        <taxon>Peronosporomycetes</taxon>
        <taxon>Peronosporales</taxon>
        <taxon>Peronosporaceae</taxon>
        <taxon>Phytophthora</taxon>
    </lineage>
</organism>
<comment type="caution">
    <text evidence="9">The sequence shown here is derived from an EMBL/GenBank/DDBJ whole genome shotgun (WGS) entry which is preliminary data.</text>
</comment>
<keyword evidence="5" id="KW-0539">Nucleus</keyword>
<dbReference type="GO" id="GO:0005664">
    <property type="term" value="C:nuclear origin of replication recognition complex"/>
    <property type="evidence" value="ECO:0007669"/>
    <property type="project" value="InterPro"/>
</dbReference>
<evidence type="ECO:0000313" key="10">
    <source>
        <dbReference type="Proteomes" id="UP000709295"/>
    </source>
</evidence>
<reference evidence="9" key="1">
    <citation type="submission" date="2021-01" db="EMBL/GenBank/DDBJ databases">
        <title>Phytophthora aleatoria, a newly-described species from Pinus radiata is distinct from Phytophthora cactorum isolates based on comparative genomics.</title>
        <authorList>
            <person name="Mcdougal R."/>
            <person name="Panda P."/>
            <person name="Williams N."/>
            <person name="Studholme D.J."/>
        </authorList>
    </citation>
    <scope>NUCLEOTIDE SEQUENCE</scope>
    <source>
        <strain evidence="9">NZFS 4037</strain>
    </source>
</reference>
<keyword evidence="10" id="KW-1185">Reference proteome</keyword>
<evidence type="ECO:0000259" key="7">
    <source>
        <dbReference type="Pfam" id="PF07034"/>
    </source>
</evidence>
<evidence type="ECO:0000256" key="5">
    <source>
        <dbReference type="ARBA" id="ARBA00023242"/>
    </source>
</evidence>